<protein>
    <recommendedName>
        <fullName evidence="1">Transglutaminase-like domain-containing protein</fullName>
    </recommendedName>
</protein>
<dbReference type="eggNOG" id="arCOG02169">
    <property type="taxonomic scope" value="Archaea"/>
</dbReference>
<evidence type="ECO:0000313" key="3">
    <source>
        <dbReference type="Proteomes" id="UP000000641"/>
    </source>
</evidence>
<sequence length="358" mass="38855">MYRKSIAVLFVVSALGGLTLWNSSDYILVTTYVAKGGAGTVPIDVFSRNLLLAPSIQGYQERLSAELYINSRPVNFTVKVDNEGNEYPYVGEIAYTGFINVTLVQRVRVYAVHSRSYFGVPASSSWPATRAGSLPRNSFWRCNTSAVGLRDLRSISNRLAANASGPVDFAYKVARWALSEAKYEESYGGISCPSAFLKEKKGACGDFSAFIAALLKIQGLNAYLVYSLVEDQGAYLNVSTARSSFLIKGAYPHVFTVLEVDGYRVPIDATANVGGDPIRGAVALNRDGVVILYKVVNSDPNDYLILYAPGNDAQVYYSIVVKRNQGTIDAGFGWSILGVAVAIVLVLGKRLDASDDRE</sequence>
<dbReference type="EMBL" id="CP000505">
    <property type="protein sequence ID" value="ABL77752.1"/>
    <property type="molecule type" value="Genomic_DNA"/>
</dbReference>
<keyword evidence="3" id="KW-1185">Reference proteome</keyword>
<dbReference type="STRING" id="368408.Tpen_0343"/>
<organism evidence="2 3">
    <name type="scientific">Thermofilum pendens (strain DSM 2475 / Hrk 5)</name>
    <dbReference type="NCBI Taxonomy" id="368408"/>
    <lineage>
        <taxon>Archaea</taxon>
        <taxon>Thermoproteota</taxon>
        <taxon>Thermoprotei</taxon>
        <taxon>Thermofilales</taxon>
        <taxon>Thermofilaceae</taxon>
        <taxon>Thermofilum</taxon>
    </lineage>
</organism>
<evidence type="ECO:0000259" key="1">
    <source>
        <dbReference type="Pfam" id="PF01841"/>
    </source>
</evidence>
<dbReference type="GeneID" id="4601453"/>
<dbReference type="Pfam" id="PF01841">
    <property type="entry name" value="Transglut_core"/>
    <property type="match status" value="1"/>
</dbReference>
<feature type="domain" description="Transglutaminase-like" evidence="1">
    <location>
        <begin position="154"/>
        <end position="255"/>
    </location>
</feature>
<dbReference type="AlphaFoldDB" id="A1RX22"/>
<dbReference type="OrthoDB" id="380814at2157"/>
<gene>
    <name evidence="2" type="ordered locus">Tpen_0343</name>
</gene>
<dbReference type="InterPro" id="IPR038765">
    <property type="entry name" value="Papain-like_cys_pep_sf"/>
</dbReference>
<dbReference type="InterPro" id="IPR002931">
    <property type="entry name" value="Transglutaminase-like"/>
</dbReference>
<name>A1RX22_THEPD</name>
<dbReference type="Proteomes" id="UP000000641">
    <property type="component" value="Chromosome"/>
</dbReference>
<dbReference type="SUPFAM" id="SSF54001">
    <property type="entry name" value="Cysteine proteinases"/>
    <property type="match status" value="1"/>
</dbReference>
<accession>A1RX22</accession>
<dbReference type="KEGG" id="tpe:Tpen_0343"/>
<dbReference type="RefSeq" id="WP_011752017.1">
    <property type="nucleotide sequence ID" value="NC_008698.1"/>
</dbReference>
<dbReference type="HOGENOM" id="CLU_757839_0_0_2"/>
<reference evidence="3" key="1">
    <citation type="journal article" date="2008" name="J. Bacteriol.">
        <title>Genome sequence of Thermofilum pendens reveals an exceptional loss of biosynthetic pathways without genome reduction.</title>
        <authorList>
            <person name="Anderson I."/>
            <person name="Rodriguez J."/>
            <person name="Susanti D."/>
            <person name="Porat I."/>
            <person name="Reich C."/>
            <person name="Ulrich L.E."/>
            <person name="Elkins J.G."/>
            <person name="Mavromatis K."/>
            <person name="Lykidis A."/>
            <person name="Kim E."/>
            <person name="Thompson L.S."/>
            <person name="Nolan M."/>
            <person name="Land M."/>
            <person name="Copeland A."/>
            <person name="Lapidus A."/>
            <person name="Lucas S."/>
            <person name="Detter C."/>
            <person name="Zhulin I.B."/>
            <person name="Olsen G.J."/>
            <person name="Whitman W."/>
            <person name="Mukhopadhyay B."/>
            <person name="Bristow J."/>
            <person name="Kyrpides N."/>
        </authorList>
    </citation>
    <scope>NUCLEOTIDE SEQUENCE [LARGE SCALE GENOMIC DNA]</scope>
    <source>
        <strain evidence="3">DSM 2475 / Hrk 5</strain>
    </source>
</reference>
<dbReference type="Gene3D" id="3.10.620.30">
    <property type="match status" value="1"/>
</dbReference>
<proteinExistence type="predicted"/>
<evidence type="ECO:0000313" key="2">
    <source>
        <dbReference type="EMBL" id="ABL77752.1"/>
    </source>
</evidence>
<dbReference type="EnsemblBacteria" id="ABL77752">
    <property type="protein sequence ID" value="ABL77752"/>
    <property type="gene ID" value="Tpen_0343"/>
</dbReference>